<feature type="region of interest" description="Disordered" evidence="1">
    <location>
        <begin position="144"/>
        <end position="165"/>
    </location>
</feature>
<gene>
    <name evidence="2" type="ORF">CCMP2556_LOCUS5388</name>
</gene>
<dbReference type="EMBL" id="CAXAMN010002248">
    <property type="protein sequence ID" value="CAK8998779.1"/>
    <property type="molecule type" value="Genomic_DNA"/>
</dbReference>
<feature type="compositionally biased region" description="Basic residues" evidence="1">
    <location>
        <begin position="147"/>
        <end position="163"/>
    </location>
</feature>
<accession>A0ABP0IBK9</accession>
<proteinExistence type="predicted"/>
<comment type="caution">
    <text evidence="2">The sequence shown here is derived from an EMBL/GenBank/DDBJ whole genome shotgun (WGS) entry which is preliminary data.</text>
</comment>
<sequence length="205" mass="22805">MTLDIDIPLPGALHGSCACASGAVREPSCTSLSDILMQISQELRPQVLLHVRSTQSTLEPNADEELFPSSTHEEPTPQKQQSDDMRSEVPSSRRAPAQAMRRLQKQSPAELRLQAQALWNALEKAKVCIPPLEAEKPVEKFHLERHGHGRGNTKSTKKRRKRADRADLSRLILHLQQLALEHGIEPDASEEVMQEVQEDSSDSAS</sequence>
<dbReference type="Proteomes" id="UP001642484">
    <property type="component" value="Unassembled WGS sequence"/>
</dbReference>
<keyword evidence="3" id="KW-1185">Reference proteome</keyword>
<feature type="compositionally biased region" description="Basic and acidic residues" evidence="1">
    <location>
        <begin position="71"/>
        <end position="87"/>
    </location>
</feature>
<evidence type="ECO:0000256" key="1">
    <source>
        <dbReference type="SAM" id="MobiDB-lite"/>
    </source>
</evidence>
<evidence type="ECO:0000313" key="2">
    <source>
        <dbReference type="EMBL" id="CAK8998779.1"/>
    </source>
</evidence>
<feature type="region of interest" description="Disordered" evidence="1">
    <location>
        <begin position="182"/>
        <end position="205"/>
    </location>
</feature>
<feature type="region of interest" description="Disordered" evidence="1">
    <location>
        <begin position="54"/>
        <end position="107"/>
    </location>
</feature>
<evidence type="ECO:0000313" key="3">
    <source>
        <dbReference type="Proteomes" id="UP001642484"/>
    </source>
</evidence>
<reference evidence="2 3" key="1">
    <citation type="submission" date="2024-02" db="EMBL/GenBank/DDBJ databases">
        <authorList>
            <person name="Chen Y."/>
            <person name="Shah S."/>
            <person name="Dougan E. K."/>
            <person name="Thang M."/>
            <person name="Chan C."/>
        </authorList>
    </citation>
    <scope>NUCLEOTIDE SEQUENCE [LARGE SCALE GENOMIC DNA]</scope>
</reference>
<feature type="compositionally biased region" description="Acidic residues" evidence="1">
    <location>
        <begin position="187"/>
        <end position="205"/>
    </location>
</feature>
<name>A0ABP0IBK9_9DINO</name>
<organism evidence="2 3">
    <name type="scientific">Durusdinium trenchii</name>
    <dbReference type="NCBI Taxonomy" id="1381693"/>
    <lineage>
        <taxon>Eukaryota</taxon>
        <taxon>Sar</taxon>
        <taxon>Alveolata</taxon>
        <taxon>Dinophyceae</taxon>
        <taxon>Suessiales</taxon>
        <taxon>Symbiodiniaceae</taxon>
        <taxon>Durusdinium</taxon>
    </lineage>
</organism>
<protein>
    <submittedName>
        <fullName evidence="2">Uncharacterized protein</fullName>
    </submittedName>
</protein>